<dbReference type="EMBL" id="CP007128">
    <property type="protein sequence ID" value="AHG91581.1"/>
    <property type="molecule type" value="Genomic_DNA"/>
</dbReference>
<dbReference type="InterPro" id="IPR005302">
    <property type="entry name" value="MoCF_Sase_C"/>
</dbReference>
<protein>
    <submittedName>
        <fullName evidence="2">MOSC domain protein beta barrel domain protein</fullName>
    </submittedName>
</protein>
<accession>W0RLC9</accession>
<evidence type="ECO:0000313" key="3">
    <source>
        <dbReference type="Proteomes" id="UP000019151"/>
    </source>
</evidence>
<dbReference type="SUPFAM" id="SSF141673">
    <property type="entry name" value="MOSC N-terminal domain-like"/>
    <property type="match status" value="1"/>
</dbReference>
<dbReference type="KEGG" id="gba:J421_4044"/>
<evidence type="ECO:0000259" key="1">
    <source>
        <dbReference type="PROSITE" id="PS51340"/>
    </source>
</evidence>
<dbReference type="SUPFAM" id="SSF50800">
    <property type="entry name" value="PK beta-barrel domain-like"/>
    <property type="match status" value="1"/>
</dbReference>
<dbReference type="GO" id="GO:0030151">
    <property type="term" value="F:molybdenum ion binding"/>
    <property type="evidence" value="ECO:0007669"/>
    <property type="project" value="InterPro"/>
</dbReference>
<evidence type="ECO:0000313" key="2">
    <source>
        <dbReference type="EMBL" id="AHG91581.1"/>
    </source>
</evidence>
<gene>
    <name evidence="2" type="ORF">J421_4044</name>
</gene>
<dbReference type="PANTHER" id="PTHR14237">
    <property type="entry name" value="MOLYBDOPTERIN COFACTOR SULFURASE MOSC"/>
    <property type="match status" value="1"/>
</dbReference>
<dbReference type="InterPro" id="IPR005303">
    <property type="entry name" value="MOCOS_middle"/>
</dbReference>
<organism evidence="2 3">
    <name type="scientific">Gemmatirosa kalamazoonensis</name>
    <dbReference type="NCBI Taxonomy" id="861299"/>
    <lineage>
        <taxon>Bacteria</taxon>
        <taxon>Pseudomonadati</taxon>
        <taxon>Gemmatimonadota</taxon>
        <taxon>Gemmatimonadia</taxon>
        <taxon>Gemmatimonadales</taxon>
        <taxon>Gemmatimonadaceae</taxon>
        <taxon>Gemmatirosa</taxon>
    </lineage>
</organism>
<name>W0RLC9_9BACT</name>
<dbReference type="STRING" id="861299.J421_4044"/>
<dbReference type="eggNOG" id="COG3217">
    <property type="taxonomic scope" value="Bacteria"/>
</dbReference>
<sequence>MYPIKSLGGVRLERATVGDLGFAGDRRWMLVADDGVFYTQRALPRMALVHATPTDGGVHVTAPGQEPLTVAPPPPGTTRRRVRVWADIVDAETYGGDVDAWFSEALGRPAHLVYMPDDVRRRVDPTYAGPDDRAAFADAFPVLIVSRESLADLNAHLVAHGASAVGMERFRPNVVVEGVDAPFAEDGWRDVSLGGVALRVAKPCARCVLTTVDPATGRASARGEPLRTLATYRRRGENVLFAQNALVVRGGDVAVGDVVTESGRRATVPDND</sequence>
<dbReference type="GO" id="GO:0030170">
    <property type="term" value="F:pyridoxal phosphate binding"/>
    <property type="evidence" value="ECO:0007669"/>
    <property type="project" value="InterPro"/>
</dbReference>
<dbReference type="Pfam" id="PF03473">
    <property type="entry name" value="MOSC"/>
    <property type="match status" value="1"/>
</dbReference>
<dbReference type="PATRIC" id="fig|861299.3.peg.4101"/>
<dbReference type="PANTHER" id="PTHR14237:SF19">
    <property type="entry name" value="MITOCHONDRIAL AMIDOXIME REDUCING COMPONENT 1"/>
    <property type="match status" value="1"/>
</dbReference>
<dbReference type="Proteomes" id="UP000019151">
    <property type="component" value="Chromosome"/>
</dbReference>
<dbReference type="InParanoid" id="W0RLC9"/>
<dbReference type="PROSITE" id="PS51340">
    <property type="entry name" value="MOSC"/>
    <property type="match status" value="1"/>
</dbReference>
<keyword evidence="3" id="KW-1185">Reference proteome</keyword>
<feature type="domain" description="MOSC" evidence="1">
    <location>
        <begin position="117"/>
        <end position="262"/>
    </location>
</feature>
<dbReference type="AlphaFoldDB" id="W0RLC9"/>
<dbReference type="HOGENOM" id="CLU_028286_0_1_0"/>
<dbReference type="Pfam" id="PF03476">
    <property type="entry name" value="MOSC_N"/>
    <property type="match status" value="1"/>
</dbReference>
<dbReference type="InterPro" id="IPR011037">
    <property type="entry name" value="Pyrv_Knase-like_insert_dom_sf"/>
</dbReference>
<proteinExistence type="predicted"/>
<reference evidence="2 3" key="1">
    <citation type="journal article" date="2014" name="Genome Announc.">
        <title>Genome Sequence and Methylome of Soil Bacterium Gemmatirosa kalamazoonensis KBS708T, a Member of the Rarely Cultivated Gemmatimonadetes Phylum.</title>
        <authorList>
            <person name="Debruyn J.M."/>
            <person name="Radosevich M."/>
            <person name="Wommack K.E."/>
            <person name="Polson S.W."/>
            <person name="Hauser L.J."/>
            <person name="Fawaz M.N."/>
            <person name="Korlach J."/>
            <person name="Tsai Y.C."/>
        </authorList>
    </citation>
    <scope>NUCLEOTIDE SEQUENCE [LARGE SCALE GENOMIC DNA]</scope>
    <source>
        <strain evidence="2 3">KBS708</strain>
    </source>
</reference>
<dbReference type="GO" id="GO:0003824">
    <property type="term" value="F:catalytic activity"/>
    <property type="evidence" value="ECO:0007669"/>
    <property type="project" value="InterPro"/>
</dbReference>